<protein>
    <submittedName>
        <fullName evidence="6">ABC transporter ATP-binding protein</fullName>
    </submittedName>
</protein>
<evidence type="ECO:0000256" key="1">
    <source>
        <dbReference type="ARBA" id="ARBA00005417"/>
    </source>
</evidence>
<dbReference type="EMBL" id="CP015405">
    <property type="protein sequence ID" value="ANU78279.1"/>
    <property type="molecule type" value="Genomic_DNA"/>
</dbReference>
<dbReference type="PANTHER" id="PTHR43335:SF8">
    <property type="entry name" value="ABC TRANSPORTER, ATP-BINDING PROTEIN"/>
    <property type="match status" value="1"/>
</dbReference>
<dbReference type="SMART" id="SM00382">
    <property type="entry name" value="AAA"/>
    <property type="match status" value="1"/>
</dbReference>
<reference evidence="6" key="1">
    <citation type="submission" date="2017-04" db="EMBL/GenBank/DDBJ databases">
        <title>Complete Genome Sequences of Twelve Strains of a Stable Defined Moderately Diverse Mouse Microbiota 2 (sDMDMm2).</title>
        <authorList>
            <person name="Uchimura Y."/>
            <person name="Wyss M."/>
            <person name="Brugiroux S."/>
            <person name="Limenitakis J.P."/>
            <person name="Stecher B."/>
            <person name="McCoy K.D."/>
            <person name="Macpherson A.J."/>
        </authorList>
    </citation>
    <scope>NUCLEOTIDE SEQUENCE</scope>
    <source>
        <strain evidence="6">YL58</strain>
    </source>
</reference>
<dbReference type="AlphaFoldDB" id="A0A1C7IIS0"/>
<dbReference type="InterPro" id="IPR003439">
    <property type="entry name" value="ABC_transporter-like_ATP-bd"/>
</dbReference>
<sequence>MDAVIEIREVSKSFQGQSVLERCSLNLKKGEIYGLLGINGAGKTTLMKITGGFQQPDEGEVRIEGRDSWEYREKIQSRIGTLIETPIFYDHLSARENLEIHMAYMGQESDINGALEQVGLVRTGKKPVSRFSMGMKQRLGIARAMLHSPDCLLLDEPVNGLDPVGIQEVRDILLALAKKGTAMLVSSHILSEMEQLAHRVGILAQGKIVEEFSPSLMRKQYGENFENYVIDIMKRKQI</sequence>
<dbReference type="GO" id="GO:0005524">
    <property type="term" value="F:ATP binding"/>
    <property type="evidence" value="ECO:0007669"/>
    <property type="project" value="UniProtKB-KW"/>
</dbReference>
<dbReference type="Pfam" id="PF00005">
    <property type="entry name" value="ABC_tran"/>
    <property type="match status" value="1"/>
</dbReference>
<evidence type="ECO:0000313" key="6">
    <source>
        <dbReference type="EMBL" id="ANU78279.1"/>
    </source>
</evidence>
<dbReference type="Gene3D" id="3.40.50.300">
    <property type="entry name" value="P-loop containing nucleotide triphosphate hydrolases"/>
    <property type="match status" value="1"/>
</dbReference>
<evidence type="ECO:0000256" key="2">
    <source>
        <dbReference type="ARBA" id="ARBA00022448"/>
    </source>
</evidence>
<dbReference type="InterPro" id="IPR003593">
    <property type="entry name" value="AAA+_ATPase"/>
</dbReference>
<dbReference type="STRING" id="1796616.A4V09_22525"/>
<evidence type="ECO:0000256" key="4">
    <source>
        <dbReference type="ARBA" id="ARBA00022840"/>
    </source>
</evidence>
<feature type="domain" description="ABC transporter" evidence="5">
    <location>
        <begin position="5"/>
        <end position="230"/>
    </location>
</feature>
<evidence type="ECO:0000256" key="3">
    <source>
        <dbReference type="ARBA" id="ARBA00022741"/>
    </source>
</evidence>
<dbReference type="PROSITE" id="PS50893">
    <property type="entry name" value="ABC_TRANSPORTER_2"/>
    <property type="match status" value="1"/>
</dbReference>
<comment type="similarity">
    <text evidence="1">Belongs to the ABC transporter superfamily.</text>
</comment>
<keyword evidence="3" id="KW-0547">Nucleotide-binding</keyword>
<organism evidence="6 7">
    <name type="scientific">Blautia pseudococcoides</name>
    <dbReference type="NCBI Taxonomy" id="1796616"/>
    <lineage>
        <taxon>Bacteria</taxon>
        <taxon>Bacillati</taxon>
        <taxon>Bacillota</taxon>
        <taxon>Clostridia</taxon>
        <taxon>Lachnospirales</taxon>
        <taxon>Lachnospiraceae</taxon>
        <taxon>Blautia</taxon>
    </lineage>
</organism>
<accession>A0A1C7IIS0</accession>
<keyword evidence="4 6" id="KW-0067">ATP-binding</keyword>
<keyword evidence="7" id="KW-1185">Reference proteome</keyword>
<proteinExistence type="inferred from homology"/>
<dbReference type="GO" id="GO:0016887">
    <property type="term" value="F:ATP hydrolysis activity"/>
    <property type="evidence" value="ECO:0007669"/>
    <property type="project" value="InterPro"/>
</dbReference>
<evidence type="ECO:0000259" key="5">
    <source>
        <dbReference type="PROSITE" id="PS50893"/>
    </source>
</evidence>
<dbReference type="OrthoDB" id="9809205at2"/>
<evidence type="ECO:0000313" key="7">
    <source>
        <dbReference type="Proteomes" id="UP000092574"/>
    </source>
</evidence>
<keyword evidence="2" id="KW-0813">Transport</keyword>
<gene>
    <name evidence="6" type="ORF">A4V09_22525</name>
</gene>
<dbReference type="SUPFAM" id="SSF52540">
    <property type="entry name" value="P-loop containing nucleoside triphosphate hydrolases"/>
    <property type="match status" value="1"/>
</dbReference>
<dbReference type="RefSeq" id="WP_065544363.1">
    <property type="nucleotide sequence ID" value="NZ_CP015405.2"/>
</dbReference>
<name>A0A1C7IIS0_9FIRM</name>
<dbReference type="KEGG" id="byl:A4V09_22525"/>
<dbReference type="PANTHER" id="PTHR43335">
    <property type="entry name" value="ABC TRANSPORTER, ATP-BINDING PROTEIN"/>
    <property type="match status" value="1"/>
</dbReference>
<dbReference type="InterPro" id="IPR027417">
    <property type="entry name" value="P-loop_NTPase"/>
</dbReference>
<dbReference type="Proteomes" id="UP000092574">
    <property type="component" value="Chromosome"/>
</dbReference>